<dbReference type="Gene3D" id="3.40.50.1110">
    <property type="entry name" value="SGNH hydrolase"/>
    <property type="match status" value="1"/>
</dbReference>
<dbReference type="InterPro" id="IPR013830">
    <property type="entry name" value="SGNH_hydro"/>
</dbReference>
<dbReference type="InterPro" id="IPR036514">
    <property type="entry name" value="SGNH_hydro_sf"/>
</dbReference>
<protein>
    <submittedName>
        <fullName evidence="2">Lysophospholipase L1-like esterase</fullName>
    </submittedName>
</protein>
<dbReference type="Proteomes" id="UP001232245">
    <property type="component" value="Unassembled WGS sequence"/>
</dbReference>
<name>A0ABT9Z0M4_9BACI</name>
<dbReference type="EMBL" id="JAUSTZ010000003">
    <property type="protein sequence ID" value="MDQ0225397.1"/>
    <property type="molecule type" value="Genomic_DNA"/>
</dbReference>
<dbReference type="SUPFAM" id="SSF52266">
    <property type="entry name" value="SGNH hydrolase"/>
    <property type="match status" value="1"/>
</dbReference>
<evidence type="ECO:0000313" key="3">
    <source>
        <dbReference type="Proteomes" id="UP001232245"/>
    </source>
</evidence>
<proteinExistence type="predicted"/>
<dbReference type="InterPro" id="IPR051532">
    <property type="entry name" value="Ester_Hydrolysis_Enzymes"/>
</dbReference>
<dbReference type="Pfam" id="PF13472">
    <property type="entry name" value="Lipase_GDSL_2"/>
    <property type="match status" value="1"/>
</dbReference>
<accession>A0ABT9Z0M4</accession>
<dbReference type="CDD" id="cd01834">
    <property type="entry name" value="SGNH_hydrolase_like_2"/>
    <property type="match status" value="1"/>
</dbReference>
<evidence type="ECO:0000259" key="1">
    <source>
        <dbReference type="Pfam" id="PF13472"/>
    </source>
</evidence>
<comment type="caution">
    <text evidence="2">The sequence shown here is derived from an EMBL/GenBank/DDBJ whole genome shotgun (WGS) entry which is preliminary data.</text>
</comment>
<feature type="domain" description="SGNH hydrolase-type esterase" evidence="1">
    <location>
        <begin position="5"/>
        <end position="188"/>
    </location>
</feature>
<sequence>MKVLFIGDSITEWGRHGDPEDIGTGYVRLIHDYFVTLYPNKQFTFLNRGVGGNRITDLAERWQQDAIAPNPDVISISIGINDVWRQIDHPEMEQVSVKQFEHLYVDLLTQVKEKTNAKIILMEPTVIDEDVESRGNQLLPNYVAVIRKVAQQFDATLVPTHRAFIDYLKANNGYKLTTDGVHMNSTGNMLMATTWIQAAGERLK</sequence>
<dbReference type="PANTHER" id="PTHR30383:SF5">
    <property type="entry name" value="SGNH HYDROLASE-TYPE ESTERASE DOMAIN-CONTAINING PROTEIN"/>
    <property type="match status" value="1"/>
</dbReference>
<dbReference type="RefSeq" id="WP_174881040.1">
    <property type="nucleotide sequence ID" value="NZ_CADEPK010000300.1"/>
</dbReference>
<organism evidence="2 3">
    <name type="scientific">Metabacillus niabensis</name>
    <dbReference type="NCBI Taxonomy" id="324854"/>
    <lineage>
        <taxon>Bacteria</taxon>
        <taxon>Bacillati</taxon>
        <taxon>Bacillota</taxon>
        <taxon>Bacilli</taxon>
        <taxon>Bacillales</taxon>
        <taxon>Bacillaceae</taxon>
        <taxon>Metabacillus</taxon>
    </lineage>
</organism>
<evidence type="ECO:0000313" key="2">
    <source>
        <dbReference type="EMBL" id="MDQ0225397.1"/>
    </source>
</evidence>
<dbReference type="PANTHER" id="PTHR30383">
    <property type="entry name" value="THIOESTERASE 1/PROTEASE 1/LYSOPHOSPHOLIPASE L1"/>
    <property type="match status" value="1"/>
</dbReference>
<keyword evidence="3" id="KW-1185">Reference proteome</keyword>
<reference evidence="2 3" key="1">
    <citation type="submission" date="2023-07" db="EMBL/GenBank/DDBJ databases">
        <title>Genomic Encyclopedia of Type Strains, Phase IV (KMG-IV): sequencing the most valuable type-strain genomes for metagenomic binning, comparative biology and taxonomic classification.</title>
        <authorList>
            <person name="Goeker M."/>
        </authorList>
    </citation>
    <scope>NUCLEOTIDE SEQUENCE [LARGE SCALE GENOMIC DNA]</scope>
    <source>
        <strain evidence="2 3">DSM 17723</strain>
    </source>
</reference>
<gene>
    <name evidence="2" type="ORF">J2S02_001741</name>
</gene>